<name>A0A8H4R3R4_9AGAR</name>
<comment type="similarity">
    <text evidence="4 15">Belongs to the cytochrome P450 family.</text>
</comment>
<keyword evidence="5 14" id="KW-0349">Heme</keyword>
<evidence type="ECO:0000256" key="13">
    <source>
        <dbReference type="ARBA" id="ARBA00023180"/>
    </source>
</evidence>
<evidence type="ECO:0000256" key="16">
    <source>
        <dbReference type="SAM" id="Phobius"/>
    </source>
</evidence>
<dbReference type="GO" id="GO:0004497">
    <property type="term" value="F:monooxygenase activity"/>
    <property type="evidence" value="ECO:0007669"/>
    <property type="project" value="UniProtKB-KW"/>
</dbReference>
<feature type="transmembrane region" description="Helical" evidence="16">
    <location>
        <begin position="300"/>
        <end position="329"/>
    </location>
</feature>
<dbReference type="InterPro" id="IPR001128">
    <property type="entry name" value="Cyt_P450"/>
</dbReference>
<keyword evidence="12 16" id="KW-0472">Membrane</keyword>
<dbReference type="GO" id="GO:0016705">
    <property type="term" value="F:oxidoreductase activity, acting on paired donors, with incorporation or reduction of molecular oxygen"/>
    <property type="evidence" value="ECO:0007669"/>
    <property type="project" value="InterPro"/>
</dbReference>
<comment type="subcellular location">
    <subcellularLocation>
        <location evidence="2">Membrane</location>
        <topology evidence="2">Single-pass membrane protein</topology>
    </subcellularLocation>
</comment>
<dbReference type="GO" id="GO:0020037">
    <property type="term" value="F:heme binding"/>
    <property type="evidence" value="ECO:0007669"/>
    <property type="project" value="InterPro"/>
</dbReference>
<dbReference type="EMBL" id="JAACJL010000004">
    <property type="protein sequence ID" value="KAF4621858.1"/>
    <property type="molecule type" value="Genomic_DNA"/>
</dbReference>
<evidence type="ECO:0000256" key="12">
    <source>
        <dbReference type="ARBA" id="ARBA00023136"/>
    </source>
</evidence>
<comment type="caution">
    <text evidence="17">The sequence shown here is derived from an EMBL/GenBank/DDBJ whole genome shotgun (WGS) entry which is preliminary data.</text>
</comment>
<dbReference type="PRINTS" id="PR00463">
    <property type="entry name" value="EP450I"/>
</dbReference>
<dbReference type="GO" id="GO:0005506">
    <property type="term" value="F:iron ion binding"/>
    <property type="evidence" value="ECO:0007669"/>
    <property type="project" value="InterPro"/>
</dbReference>
<comment type="cofactor">
    <cofactor evidence="1 14">
        <name>heme</name>
        <dbReference type="ChEBI" id="CHEBI:30413"/>
    </cofactor>
</comment>
<dbReference type="Pfam" id="PF00067">
    <property type="entry name" value="p450"/>
    <property type="match status" value="1"/>
</dbReference>
<evidence type="ECO:0000313" key="17">
    <source>
        <dbReference type="EMBL" id="KAF4621858.1"/>
    </source>
</evidence>
<dbReference type="Gene3D" id="1.10.630.10">
    <property type="entry name" value="Cytochrome P450"/>
    <property type="match status" value="1"/>
</dbReference>
<evidence type="ECO:0000256" key="10">
    <source>
        <dbReference type="ARBA" id="ARBA00023004"/>
    </source>
</evidence>
<dbReference type="PANTHER" id="PTHR46300">
    <property type="entry name" value="P450, PUTATIVE (EUROFUNG)-RELATED-RELATED"/>
    <property type="match status" value="1"/>
</dbReference>
<evidence type="ECO:0000256" key="4">
    <source>
        <dbReference type="ARBA" id="ARBA00010617"/>
    </source>
</evidence>
<evidence type="ECO:0000256" key="2">
    <source>
        <dbReference type="ARBA" id="ARBA00004167"/>
    </source>
</evidence>
<keyword evidence="8 16" id="KW-1133">Transmembrane helix</keyword>
<dbReference type="InterPro" id="IPR017972">
    <property type="entry name" value="Cyt_P450_CS"/>
</dbReference>
<evidence type="ECO:0000256" key="7">
    <source>
        <dbReference type="ARBA" id="ARBA00022723"/>
    </source>
</evidence>
<dbReference type="Proteomes" id="UP000521872">
    <property type="component" value="Unassembled WGS sequence"/>
</dbReference>
<keyword evidence="6 16" id="KW-0812">Transmembrane</keyword>
<evidence type="ECO:0000256" key="3">
    <source>
        <dbReference type="ARBA" id="ARBA00005179"/>
    </source>
</evidence>
<dbReference type="GO" id="GO:0016020">
    <property type="term" value="C:membrane"/>
    <property type="evidence" value="ECO:0007669"/>
    <property type="project" value="UniProtKB-SubCell"/>
</dbReference>
<evidence type="ECO:0000256" key="8">
    <source>
        <dbReference type="ARBA" id="ARBA00022989"/>
    </source>
</evidence>
<keyword evidence="10 14" id="KW-0408">Iron</keyword>
<keyword evidence="9 15" id="KW-0560">Oxidoreductase</keyword>
<dbReference type="PANTHER" id="PTHR46300:SF2">
    <property type="entry name" value="CYTOCHROME P450 MONOOXYGENASE ALNH-RELATED"/>
    <property type="match status" value="1"/>
</dbReference>
<dbReference type="InterPro" id="IPR050364">
    <property type="entry name" value="Cytochrome_P450_fung"/>
</dbReference>
<reference evidence="17 18" key="1">
    <citation type="submission" date="2019-12" db="EMBL/GenBank/DDBJ databases">
        <authorList>
            <person name="Floudas D."/>
            <person name="Bentzer J."/>
            <person name="Ahren D."/>
            <person name="Johansson T."/>
            <person name="Persson P."/>
            <person name="Tunlid A."/>
        </authorList>
    </citation>
    <scope>NUCLEOTIDE SEQUENCE [LARGE SCALE GENOMIC DNA]</scope>
    <source>
        <strain evidence="17 18">CBS 102.39</strain>
    </source>
</reference>
<dbReference type="PRINTS" id="PR00385">
    <property type="entry name" value="P450"/>
</dbReference>
<keyword evidence="7 14" id="KW-0479">Metal-binding</keyword>
<gene>
    <name evidence="17" type="ORF">D9613_012199</name>
</gene>
<sequence length="523" mass="59736">MLNATTWDVSIGSLTPTITLWRGTSILLLLYIIASSWRSYRRLRAMPPGPRGLPILGNVLQMPSSQQWLKFSEWNKEYGSVFSLNLAGQPLVVLNSFKSAADLLDRRSSIYSDRPRLVMVQEVLCGNVFMILSRYGDQWRRMRRATHEAFNTKMVEKYRPVQAREAAFAVLRMLENPDDWQNHLKRAAGSSILGAVYAWPSITDSQNPLVQRIHAFSNTISAAVVPGAYLIDIFPVLDHLPTWMYRPKKKGQEWHENETDLFRTLLKDVEDKLDIGSVGECLVRDLKERNERNRLSEKEIAWLSGIMFAAGMETTSGTLAFFILAAVLYPEVVAKAREELDEVVGRSRLPSFDDLPQLPYIQAVVKELLRWRPVAPLGVPHSTTEDDWYEGYLIPKGTIIFANIWSMNRDPEYFPDYSEFRPERYLDGDIPEDTHNMGHASFGFGRRICVGQNFAMQLLHINIATLLWALNIDKVMDANDNEIMTPKNDFVDSGVIMEPAPFKCKMTPRFPEAVDIIKKTFLV</sequence>
<evidence type="ECO:0000256" key="5">
    <source>
        <dbReference type="ARBA" id="ARBA00022617"/>
    </source>
</evidence>
<keyword evidence="13" id="KW-0325">Glycoprotein</keyword>
<organism evidence="17 18">
    <name type="scientific">Agrocybe pediades</name>
    <dbReference type="NCBI Taxonomy" id="84607"/>
    <lineage>
        <taxon>Eukaryota</taxon>
        <taxon>Fungi</taxon>
        <taxon>Dikarya</taxon>
        <taxon>Basidiomycota</taxon>
        <taxon>Agaricomycotina</taxon>
        <taxon>Agaricomycetes</taxon>
        <taxon>Agaricomycetidae</taxon>
        <taxon>Agaricales</taxon>
        <taxon>Agaricineae</taxon>
        <taxon>Strophariaceae</taxon>
        <taxon>Agrocybe</taxon>
    </lineage>
</organism>
<evidence type="ECO:0000256" key="9">
    <source>
        <dbReference type="ARBA" id="ARBA00023002"/>
    </source>
</evidence>
<evidence type="ECO:0000256" key="15">
    <source>
        <dbReference type="RuleBase" id="RU000461"/>
    </source>
</evidence>
<evidence type="ECO:0000256" key="11">
    <source>
        <dbReference type="ARBA" id="ARBA00023033"/>
    </source>
</evidence>
<dbReference type="AlphaFoldDB" id="A0A8H4R3R4"/>
<dbReference type="InterPro" id="IPR036396">
    <property type="entry name" value="Cyt_P450_sf"/>
</dbReference>
<dbReference type="SUPFAM" id="SSF48264">
    <property type="entry name" value="Cytochrome P450"/>
    <property type="match status" value="1"/>
</dbReference>
<evidence type="ECO:0000256" key="1">
    <source>
        <dbReference type="ARBA" id="ARBA00001971"/>
    </source>
</evidence>
<evidence type="ECO:0000256" key="6">
    <source>
        <dbReference type="ARBA" id="ARBA00022692"/>
    </source>
</evidence>
<keyword evidence="11 15" id="KW-0503">Monooxygenase</keyword>
<evidence type="ECO:0000256" key="14">
    <source>
        <dbReference type="PIRSR" id="PIRSR602401-1"/>
    </source>
</evidence>
<dbReference type="CDD" id="cd11065">
    <property type="entry name" value="CYP64-like"/>
    <property type="match status" value="1"/>
</dbReference>
<evidence type="ECO:0008006" key="19">
    <source>
        <dbReference type="Google" id="ProtNLM"/>
    </source>
</evidence>
<dbReference type="InterPro" id="IPR002401">
    <property type="entry name" value="Cyt_P450_E_grp-I"/>
</dbReference>
<accession>A0A8H4R3R4</accession>
<feature type="binding site" description="axial binding residue" evidence="14">
    <location>
        <position position="449"/>
    </location>
    <ligand>
        <name>heme</name>
        <dbReference type="ChEBI" id="CHEBI:30413"/>
    </ligand>
    <ligandPart>
        <name>Fe</name>
        <dbReference type="ChEBI" id="CHEBI:18248"/>
    </ligandPart>
</feature>
<proteinExistence type="inferred from homology"/>
<comment type="pathway">
    <text evidence="3">Secondary metabolite biosynthesis.</text>
</comment>
<feature type="transmembrane region" description="Helical" evidence="16">
    <location>
        <begin position="20"/>
        <end position="37"/>
    </location>
</feature>
<dbReference type="PROSITE" id="PS00086">
    <property type="entry name" value="CYTOCHROME_P450"/>
    <property type="match status" value="1"/>
</dbReference>
<keyword evidence="18" id="KW-1185">Reference proteome</keyword>
<protein>
    <recommendedName>
        <fullName evidence="19">Cytochrome P450</fullName>
    </recommendedName>
</protein>
<evidence type="ECO:0000313" key="18">
    <source>
        <dbReference type="Proteomes" id="UP000521872"/>
    </source>
</evidence>